<organism evidence="1 2">
    <name type="scientific">Pseudomonas cyclaminis</name>
    <dbReference type="NCBI Taxonomy" id="2781239"/>
    <lineage>
        <taxon>Bacteria</taxon>
        <taxon>Pseudomonadati</taxon>
        <taxon>Pseudomonadota</taxon>
        <taxon>Gammaproteobacteria</taxon>
        <taxon>Pseudomonadales</taxon>
        <taxon>Pseudomonadaceae</taxon>
        <taxon>Pseudomonas</taxon>
    </lineage>
</organism>
<dbReference type="InterPro" id="IPR011048">
    <property type="entry name" value="Haem_d1_sf"/>
</dbReference>
<dbReference type="InterPro" id="IPR011964">
    <property type="entry name" value="YVTN_b-propeller_repeat"/>
</dbReference>
<dbReference type="NCBIfam" id="TIGR02276">
    <property type="entry name" value="beta_rpt_yvtn"/>
    <property type="match status" value="1"/>
</dbReference>
<dbReference type="EMBL" id="JADDUM010000326">
    <property type="protein sequence ID" value="MBE8594743.1"/>
    <property type="molecule type" value="Genomic_DNA"/>
</dbReference>
<dbReference type="PANTHER" id="PTHR47197:SF3">
    <property type="entry name" value="DIHYDRO-HEME D1 DEHYDROGENASE"/>
    <property type="match status" value="1"/>
</dbReference>
<dbReference type="RefSeq" id="WP_193901950.1">
    <property type="nucleotide sequence ID" value="NZ_JADDUM010000326.1"/>
</dbReference>
<feature type="non-terminal residue" evidence="1">
    <location>
        <position position="1"/>
    </location>
</feature>
<accession>A0ABR9T0N8</accession>
<dbReference type="InterPro" id="IPR015943">
    <property type="entry name" value="WD40/YVTN_repeat-like_dom_sf"/>
</dbReference>
<evidence type="ECO:0000313" key="1">
    <source>
        <dbReference type="EMBL" id="MBE8594743.1"/>
    </source>
</evidence>
<gene>
    <name evidence="1" type="ORF">IQK56_29720</name>
</gene>
<dbReference type="InterPro" id="IPR051200">
    <property type="entry name" value="Host-pathogen_enzymatic-act"/>
</dbReference>
<comment type="caution">
    <text evidence="1">The sequence shown here is derived from an EMBL/GenBank/DDBJ whole genome shotgun (WGS) entry which is preliminary data.</text>
</comment>
<reference evidence="1 2" key="1">
    <citation type="submission" date="2020-10" db="EMBL/GenBank/DDBJ databases">
        <title>The draft genomes of Cyclamen pathogen Pseudomonas sp.</title>
        <authorList>
            <person name="Fujikawa T."/>
            <person name="Sawada H."/>
        </authorList>
    </citation>
    <scope>NUCLEOTIDE SEQUENCE [LARGE SCALE GENOMIC DNA]</scope>
    <source>
        <strain evidence="1 2">MAFF 301449</strain>
    </source>
</reference>
<sequence>EGTVITSTLTRLNPEHVLPPRPEVVTIRVSYSPMLPSDQIKVHIIGTAGLGTPDIPSKPGIPEPGENYVSFTVANYFVGANLGMNCQVFYEVLRDHASTTSTELTLQVQDLPAQELDLVRIPEAVGDQVETNKAYTVRVDGWPFMRPGRAMWIDLLSSSNYALRISLPVSNEEFNARRISMPIPATYLRSLHEGDTLRVKVLASLDGTGNKSSAKPLETSPPYRVKRASGVIVGTITVGMEPTYLALSPDNTRLYVANVRSLTMSIVDTTTLTVITHINLQSTPTGLAVDSSGERIYVATSDRQVRAFDSDYFQVIASAGTLPSQSGPTANAAGNRLYMGIWWYSHPEDPRPAQYLVLTWNTSLEPIGTAYQNSSTPPTAITTNLLGNRLYVTGSNQTIVYDQATTTRLGTYSNQASTNALAYNPHEESLYVAVIGANNASGFINILDTRNDALTLYKSLPGFNRPWAVAFNPITERAYVTENSGNTVKVIDTSSREVITTISPFDQPKGIVVTTDGQRMFVANAGGNSVTVIDI</sequence>
<name>A0ABR9T0N8_9PSED</name>
<dbReference type="PANTHER" id="PTHR47197">
    <property type="entry name" value="PROTEIN NIRF"/>
    <property type="match status" value="1"/>
</dbReference>
<dbReference type="Gene3D" id="2.130.10.10">
    <property type="entry name" value="YVTN repeat-like/Quinoprotein amine dehydrogenase"/>
    <property type="match status" value="2"/>
</dbReference>
<dbReference type="SUPFAM" id="SSF51004">
    <property type="entry name" value="C-terminal (heme d1) domain of cytochrome cd1-nitrite reductase"/>
    <property type="match status" value="1"/>
</dbReference>
<dbReference type="Proteomes" id="UP000613075">
    <property type="component" value="Unassembled WGS sequence"/>
</dbReference>
<evidence type="ECO:0000313" key="2">
    <source>
        <dbReference type="Proteomes" id="UP000613075"/>
    </source>
</evidence>
<protein>
    <submittedName>
        <fullName evidence="1">YncE family protein</fullName>
    </submittedName>
</protein>
<keyword evidence="2" id="KW-1185">Reference proteome</keyword>
<proteinExistence type="predicted"/>